<comment type="caution">
    <text evidence="1">The sequence shown here is derived from an EMBL/GenBank/DDBJ whole genome shotgun (WGS) entry which is preliminary data.</text>
</comment>
<protein>
    <submittedName>
        <fullName evidence="1">Amino acid transporter</fullName>
    </submittedName>
</protein>
<dbReference type="Proteomes" id="UP000441102">
    <property type="component" value="Unassembled WGS sequence"/>
</dbReference>
<dbReference type="EMBL" id="WBWX01000001">
    <property type="protein sequence ID" value="KAB2803587.1"/>
    <property type="molecule type" value="Genomic_DNA"/>
</dbReference>
<reference evidence="1 2" key="1">
    <citation type="submission" date="2019-09" db="EMBL/GenBank/DDBJ databases">
        <title>Taxonomic organization of the family Brucellaceae based on a phylogenomic approach.</title>
        <authorList>
            <person name="Leclercq S."/>
            <person name="Cloeckaert A."/>
            <person name="Zygmunt M.S."/>
        </authorList>
    </citation>
    <scope>NUCLEOTIDE SEQUENCE [LARGE SCALE GENOMIC DNA]</scope>
    <source>
        <strain evidence="1 2">CCUG 34461</strain>
    </source>
</reference>
<dbReference type="AlphaFoldDB" id="A0A6I0DYW8"/>
<dbReference type="Gene3D" id="3.30.460.40">
    <property type="match status" value="1"/>
</dbReference>
<proteinExistence type="predicted"/>
<sequence length="203" mass="23410">MLYEHQKPWKPLNPTEVATVFQEATFPWWIAGGHAIEHFVGRPVRAHADINILALRKDASKLRCYLSFWDCWVADPPGHLRSWRAGEVLDGDIHDVWCRQDQCSEWAFQIMLDDSIDLEWQSRCCSQVKKPLTELGVANGQGTLFLAPEIQLFYKAKSPRTKDNLDFEVSLPLLTPEQRAWLTQSIEAAYGPDNIWAEKLRTF</sequence>
<evidence type="ECO:0000313" key="2">
    <source>
        <dbReference type="Proteomes" id="UP000441102"/>
    </source>
</evidence>
<organism evidence="1 2">
    <name type="scientific">Brucella anthropi</name>
    <name type="common">Ochrobactrum anthropi</name>
    <dbReference type="NCBI Taxonomy" id="529"/>
    <lineage>
        <taxon>Bacteria</taxon>
        <taxon>Pseudomonadati</taxon>
        <taxon>Pseudomonadota</taxon>
        <taxon>Alphaproteobacteria</taxon>
        <taxon>Hyphomicrobiales</taxon>
        <taxon>Brucellaceae</taxon>
        <taxon>Brucella/Ochrobactrum group</taxon>
        <taxon>Brucella</taxon>
    </lineage>
</organism>
<dbReference type="InterPro" id="IPR019646">
    <property type="entry name" value="Aminoglyc_AdlTrfase"/>
</dbReference>
<dbReference type="Pfam" id="PF10706">
    <property type="entry name" value="Aminoglyc_resit"/>
    <property type="match status" value="1"/>
</dbReference>
<accession>A0A6I0DYW8</accession>
<name>A0A6I0DYW8_BRUAN</name>
<gene>
    <name evidence="1" type="ORF">F9L06_02725</name>
</gene>
<evidence type="ECO:0000313" key="1">
    <source>
        <dbReference type="EMBL" id="KAB2803587.1"/>
    </source>
</evidence>